<name>A0A264W221_9BACL</name>
<dbReference type="Pfam" id="PF09960">
    <property type="entry name" value="DUF2194"/>
    <property type="match status" value="1"/>
</dbReference>
<evidence type="ECO:0008006" key="4">
    <source>
        <dbReference type="Google" id="ProtNLM"/>
    </source>
</evidence>
<dbReference type="InterPro" id="IPR029062">
    <property type="entry name" value="Class_I_gatase-like"/>
</dbReference>
<keyword evidence="1" id="KW-1133">Transmembrane helix</keyword>
<organism evidence="2 3">
    <name type="scientific">Tetzosporium hominis</name>
    <dbReference type="NCBI Taxonomy" id="2020506"/>
    <lineage>
        <taxon>Bacteria</taxon>
        <taxon>Bacillati</taxon>
        <taxon>Bacillota</taxon>
        <taxon>Bacilli</taxon>
        <taxon>Bacillales</taxon>
        <taxon>Caryophanaceae</taxon>
        <taxon>Tetzosporium</taxon>
    </lineage>
</organism>
<keyword evidence="3" id="KW-1185">Reference proteome</keyword>
<sequence>MKPTFDLGKGLYVISAVLILIATFLIFLKSPLFFQVAGFQQTESPVEEFELEKQQFIDTLVLYDSQDDMEVDLYIESRLKEMAVGYHLQDYQNLLNLEGITTVIVATEDWTGLDTTGLIEFVETGGDLVIAVRPAPQSTFQRVYQQLGIIEYGGFIETSDVTLNPPFFSLEEKLELSGDAFKQSLLSARLHSDATVVAETRSGHPVLWTYRLGEGEVYFFNGVVLEDSYYAPLITWALAETAAPIYPIVYAGAALLDGFPFPTQTTRLVDGKSEKNYYRQDWWLQMQSLEAKFDLNYTAAAIYPADLGEVNSYDQELELYTRELVLLGGELGAREYEDLSVELPRLKQAVGNYPIVSVLDEEEIRTALPVSPTNQTLWESLSEAFLYGTQVTSFSPYAIYGDERDVQMWRDVTDFLDSIQETYDVPYVPYSEMSKRKQQWEQNEYVIDKQGNELNVTLRYFTDHTYFHFVTADKITATSNCEITKIGEQFYLVRALGPQFSIETE</sequence>
<comment type="caution">
    <text evidence="2">The sequence shown here is derived from an EMBL/GenBank/DDBJ whole genome shotgun (WGS) entry which is preliminary data.</text>
</comment>
<dbReference type="EMBL" id="NOKQ01000220">
    <property type="protein sequence ID" value="OZS77613.1"/>
    <property type="molecule type" value="Genomic_DNA"/>
</dbReference>
<dbReference type="Proteomes" id="UP000217065">
    <property type="component" value="Unassembled WGS sequence"/>
</dbReference>
<dbReference type="AlphaFoldDB" id="A0A264W221"/>
<protein>
    <recommendedName>
        <fullName evidence="4">DUF2194 domain-containing protein</fullName>
    </recommendedName>
</protein>
<evidence type="ECO:0000256" key="1">
    <source>
        <dbReference type="SAM" id="Phobius"/>
    </source>
</evidence>
<keyword evidence="1" id="KW-0812">Transmembrane</keyword>
<evidence type="ECO:0000313" key="2">
    <source>
        <dbReference type="EMBL" id="OZS77613.1"/>
    </source>
</evidence>
<accession>A0A264W221</accession>
<proteinExistence type="predicted"/>
<dbReference type="OrthoDB" id="9761886at2"/>
<evidence type="ECO:0000313" key="3">
    <source>
        <dbReference type="Proteomes" id="UP000217065"/>
    </source>
</evidence>
<keyword evidence="1" id="KW-0472">Membrane</keyword>
<dbReference type="SUPFAM" id="SSF52317">
    <property type="entry name" value="Class I glutamine amidotransferase-like"/>
    <property type="match status" value="1"/>
</dbReference>
<feature type="transmembrane region" description="Helical" evidence="1">
    <location>
        <begin position="12"/>
        <end position="34"/>
    </location>
</feature>
<reference evidence="2 3" key="1">
    <citation type="submission" date="2017-07" db="EMBL/GenBank/DDBJ databases">
        <title>Tetzosporium hominis gen.nov. sp.nov.</title>
        <authorList>
            <person name="Tetz G."/>
            <person name="Tetz V."/>
        </authorList>
    </citation>
    <scope>NUCLEOTIDE SEQUENCE [LARGE SCALE GENOMIC DNA]</scope>
    <source>
        <strain evidence="2 3">VT-49</strain>
    </source>
</reference>
<dbReference type="InterPro" id="IPR018695">
    <property type="entry name" value="DUF2194"/>
</dbReference>
<dbReference type="RefSeq" id="WP_094943493.1">
    <property type="nucleotide sequence ID" value="NZ_NOKQ01000220.1"/>
</dbReference>
<gene>
    <name evidence="2" type="ORF">CF394_10415</name>
</gene>